<evidence type="ECO:0000256" key="4">
    <source>
        <dbReference type="ARBA" id="ARBA00022679"/>
    </source>
</evidence>
<dbReference type="Proteomes" id="UP000674234">
    <property type="component" value="Unassembled WGS sequence"/>
</dbReference>
<dbReference type="GO" id="GO:0005886">
    <property type="term" value="C:plasma membrane"/>
    <property type="evidence" value="ECO:0007669"/>
    <property type="project" value="TreeGrafter"/>
</dbReference>
<evidence type="ECO:0000256" key="1">
    <source>
        <dbReference type="ARBA" id="ARBA00000085"/>
    </source>
</evidence>
<keyword evidence="3" id="KW-0597">Phosphoprotein</keyword>
<dbReference type="Pfam" id="PF02518">
    <property type="entry name" value="HATPase_c"/>
    <property type="match status" value="1"/>
</dbReference>
<dbReference type="PROSITE" id="PS50109">
    <property type="entry name" value="HIS_KIN"/>
    <property type="match status" value="1"/>
</dbReference>
<gene>
    <name evidence="10" type="ORF">JOL79_21580</name>
</gene>
<dbReference type="Pfam" id="PF08376">
    <property type="entry name" value="NIT"/>
    <property type="match status" value="1"/>
</dbReference>
<evidence type="ECO:0000313" key="10">
    <source>
        <dbReference type="EMBL" id="MBP2706405.1"/>
    </source>
</evidence>
<keyword evidence="4" id="KW-0808">Transferase</keyword>
<dbReference type="SMART" id="SM00387">
    <property type="entry name" value="HATPase_c"/>
    <property type="match status" value="1"/>
</dbReference>
<evidence type="ECO:0000259" key="9">
    <source>
        <dbReference type="PROSITE" id="PS50109"/>
    </source>
</evidence>
<evidence type="ECO:0000256" key="2">
    <source>
        <dbReference type="ARBA" id="ARBA00012438"/>
    </source>
</evidence>
<keyword evidence="5" id="KW-0812">Transmembrane</keyword>
<evidence type="ECO:0000256" key="8">
    <source>
        <dbReference type="SAM" id="MobiDB-lite"/>
    </source>
</evidence>
<dbReference type="SUPFAM" id="SSF55874">
    <property type="entry name" value="ATPase domain of HSP90 chaperone/DNA topoisomerase II/histidine kinase"/>
    <property type="match status" value="1"/>
</dbReference>
<feature type="compositionally biased region" description="Basic and acidic residues" evidence="8">
    <location>
        <begin position="682"/>
        <end position="708"/>
    </location>
</feature>
<dbReference type="Gene3D" id="3.30.565.10">
    <property type="entry name" value="Histidine kinase-like ATPase, C-terminal domain"/>
    <property type="match status" value="1"/>
</dbReference>
<dbReference type="EMBL" id="JAFCNB010000012">
    <property type="protein sequence ID" value="MBP2706405.1"/>
    <property type="molecule type" value="Genomic_DNA"/>
</dbReference>
<dbReference type="AlphaFoldDB" id="A0A941AJJ2"/>
<feature type="domain" description="Histidine kinase" evidence="9">
    <location>
        <begin position="520"/>
        <end position="625"/>
    </location>
</feature>
<keyword evidence="6 10" id="KW-0418">Kinase</keyword>
<feature type="region of interest" description="Disordered" evidence="8">
    <location>
        <begin position="634"/>
        <end position="724"/>
    </location>
</feature>
<dbReference type="InterPro" id="IPR036890">
    <property type="entry name" value="HATPase_C_sf"/>
</dbReference>
<dbReference type="InterPro" id="IPR050428">
    <property type="entry name" value="TCS_sensor_his_kinase"/>
</dbReference>
<dbReference type="GO" id="GO:0004673">
    <property type="term" value="F:protein histidine kinase activity"/>
    <property type="evidence" value="ECO:0007669"/>
    <property type="project" value="UniProtKB-EC"/>
</dbReference>
<dbReference type="PANTHER" id="PTHR45436:SF5">
    <property type="entry name" value="SENSOR HISTIDINE KINASE TRCS"/>
    <property type="match status" value="1"/>
</dbReference>
<dbReference type="RefSeq" id="WP_210157689.1">
    <property type="nucleotide sequence ID" value="NZ_JAFCNB010000012.1"/>
</dbReference>
<dbReference type="GO" id="GO:0000160">
    <property type="term" value="P:phosphorelay signal transduction system"/>
    <property type="evidence" value="ECO:0007669"/>
    <property type="project" value="TreeGrafter"/>
</dbReference>
<evidence type="ECO:0000256" key="6">
    <source>
        <dbReference type="ARBA" id="ARBA00022777"/>
    </source>
</evidence>
<keyword evidence="11" id="KW-1185">Reference proteome</keyword>
<evidence type="ECO:0000256" key="7">
    <source>
        <dbReference type="ARBA" id="ARBA00022989"/>
    </source>
</evidence>
<dbReference type="PANTHER" id="PTHR45436">
    <property type="entry name" value="SENSOR HISTIDINE KINASE YKOH"/>
    <property type="match status" value="1"/>
</dbReference>
<organism evidence="10 11">
    <name type="scientific">Microbispora oryzae</name>
    <dbReference type="NCBI Taxonomy" id="2806554"/>
    <lineage>
        <taxon>Bacteria</taxon>
        <taxon>Bacillati</taxon>
        <taxon>Actinomycetota</taxon>
        <taxon>Actinomycetes</taxon>
        <taxon>Streptosporangiales</taxon>
        <taxon>Streptosporangiaceae</taxon>
        <taxon>Microbispora</taxon>
    </lineage>
</organism>
<proteinExistence type="predicted"/>
<evidence type="ECO:0000313" key="11">
    <source>
        <dbReference type="Proteomes" id="UP000674234"/>
    </source>
</evidence>
<keyword evidence="7" id="KW-0472">Membrane</keyword>
<keyword evidence="7" id="KW-1133">Transmembrane helix</keyword>
<evidence type="ECO:0000256" key="3">
    <source>
        <dbReference type="ARBA" id="ARBA00022553"/>
    </source>
</evidence>
<accession>A0A941AJJ2</accession>
<dbReference type="InterPro" id="IPR003594">
    <property type="entry name" value="HATPase_dom"/>
</dbReference>
<dbReference type="InterPro" id="IPR013587">
    <property type="entry name" value="Nitrate/nitrite_sensing"/>
</dbReference>
<protein>
    <recommendedName>
        <fullName evidence="2">histidine kinase</fullName>
        <ecNumber evidence="2">2.7.13.3</ecNumber>
    </recommendedName>
</protein>
<name>A0A941AJJ2_9ACTN</name>
<comment type="catalytic activity">
    <reaction evidence="1">
        <text>ATP + protein L-histidine = ADP + protein N-phospho-L-histidine.</text>
        <dbReference type="EC" id="2.7.13.3"/>
    </reaction>
</comment>
<evidence type="ECO:0000256" key="5">
    <source>
        <dbReference type="ARBA" id="ARBA00022692"/>
    </source>
</evidence>
<reference evidence="10" key="1">
    <citation type="submission" date="2021-02" db="EMBL/GenBank/DDBJ databases">
        <title>Draft genome sequence of Microbispora sp. RL4-1S isolated from rice leaves in Thailand.</title>
        <authorList>
            <person name="Muangham S."/>
            <person name="Duangmal K."/>
        </authorList>
    </citation>
    <scope>NUCLEOTIDE SEQUENCE</scope>
    <source>
        <strain evidence="10">RL4-1S</strain>
    </source>
</reference>
<comment type="caution">
    <text evidence="10">The sequence shown here is derived from an EMBL/GenBank/DDBJ whole genome shotgun (WGS) entry which is preliminary data.</text>
</comment>
<dbReference type="EC" id="2.7.13.3" evidence="2"/>
<dbReference type="InterPro" id="IPR005467">
    <property type="entry name" value="His_kinase_dom"/>
</dbReference>
<sequence>MAGRKRSIRFKLFAILLVPVIALAAIWGFTATITLQSGLELLRIQTVFTNVVQPVGTLIGHIQRERFLSVHYLSSPSGVHSDLESQRRMTDAAAQTLAQQAENAADETPPAMWDRVQELIRQIRGLDGLRGRIDDRDISRISAIQDYSDINEIALEAYDRLMISSDLDLVTQTKSLILLTRSREIVSQESALVTGATASGKMSQDDRDAFSGMVGKRRLLYQLGSSQLDDEIGKPYRDLTASAVYGAFANMENEIITQVRSGRPLPPDAISWPTSAEALTRAMAVNDAAGSKVISNRSVPLAEGVLWRIGLTGLLGLAAVLGTAFISVRFARKLTGELVGLHDSARELADHRLPAVVERLRQGEDVDVAAEAPPVVTASQTVEIETLGEAFGSVRHTAVEAAVRQAELRRGVNKVFLNLARRSQSLLQRQLTMLDGLEREVTDPDVLDKLFGVDHLTTRMRRHAEGLIILSGAAPARGWRDPVRLYDVVRAATEEVEDYLRVDIALPHSPSVAGSAVTDLIHLVAELVENATIFSPPQTRVQVRGEVVARGFALEIEDRGLGIAPEELDHLNERLANPPEFNLADSDRLGLFVVGLLARRQDIRVSLRTSPYGGTSAVVLLPTELMAVNRPADPTAERIMPPAPDPAPALALTPPSRSGTAGPDSGSSLPRRVRQANLAPQLREEPRNDGDGDDRPPTDPGRDDERPDLFSSFQSGWRRAQEES</sequence>